<accession>W0EYY3</accession>
<dbReference type="KEGG" id="nso:NIASO_01970"/>
<dbReference type="GO" id="GO:0005886">
    <property type="term" value="C:plasma membrane"/>
    <property type="evidence" value="ECO:0007669"/>
    <property type="project" value="TreeGrafter"/>
</dbReference>
<feature type="chain" id="PRO_5004788429" evidence="1">
    <location>
        <begin position="25"/>
        <end position="295"/>
    </location>
</feature>
<reference evidence="3 4" key="1">
    <citation type="submission" date="2013-12" db="EMBL/GenBank/DDBJ databases">
        <authorList>
            <consortium name="DOE Joint Genome Institute"/>
            <person name="Eisen J."/>
            <person name="Huntemann M."/>
            <person name="Han J."/>
            <person name="Chen A."/>
            <person name="Kyrpides N."/>
            <person name="Mavromatis K."/>
            <person name="Markowitz V."/>
            <person name="Palaniappan K."/>
            <person name="Ivanova N."/>
            <person name="Schaumberg A."/>
            <person name="Pati A."/>
            <person name="Liolios K."/>
            <person name="Nordberg H.P."/>
            <person name="Cantor M.N."/>
            <person name="Hua S.X."/>
            <person name="Woyke T."/>
        </authorList>
    </citation>
    <scope>NUCLEOTIDE SEQUENCE [LARGE SCALE GENOMIC DNA]</scope>
    <source>
        <strain evidence="4">DSM 19437</strain>
    </source>
</reference>
<dbReference type="SUPFAM" id="SSF51695">
    <property type="entry name" value="PLC-like phosphodiesterases"/>
    <property type="match status" value="1"/>
</dbReference>
<dbReference type="GO" id="GO:0006644">
    <property type="term" value="P:phospholipid metabolic process"/>
    <property type="evidence" value="ECO:0007669"/>
    <property type="project" value="TreeGrafter"/>
</dbReference>
<dbReference type="EMBL" id="CP007035">
    <property type="protein sequence ID" value="AHF14286.1"/>
    <property type="molecule type" value="Genomic_DNA"/>
</dbReference>
<keyword evidence="1" id="KW-0732">Signal</keyword>
<sequence length="295" mass="33615">MRQMFKQITTTVAMIALLVTGLAAQSGLHTTPIKSMAALQQYFHYEPDKPVLISGHRGGLLPGFPENSIEAMEKTLSLMPSFFEIDPRYTKDSVMVLMHDDAMERVTNMKGKVSELTYAQLSKARLKDRQGNITSYKIPTLREALDWGKDKTIFNLDNKNIPWSKYVELFKGGAYPNIILSVRSMKEAFYYYKNLDNVLLCVAIKNQEDLEAFKKTGIPYNRIIAYVGDSVSRNTDEICRWLHQKGVMCFYSFPPSFDKLKTEAERLKAYCAELIKRPDIIETDYPALFSGAGDK</sequence>
<dbReference type="GO" id="GO:0008889">
    <property type="term" value="F:glycerophosphodiester phosphodiesterase activity"/>
    <property type="evidence" value="ECO:0007669"/>
    <property type="project" value="TreeGrafter"/>
</dbReference>
<name>W0EYY3_9BACT</name>
<dbReference type="Pfam" id="PF03009">
    <property type="entry name" value="GDPD"/>
    <property type="match status" value="1"/>
</dbReference>
<dbReference type="HOGENOM" id="CLU_030006_9_0_10"/>
<dbReference type="Gene3D" id="3.20.20.190">
    <property type="entry name" value="Phosphatidylinositol (PI) phosphodiesterase"/>
    <property type="match status" value="1"/>
</dbReference>
<dbReference type="InterPro" id="IPR030395">
    <property type="entry name" value="GP_PDE_dom"/>
</dbReference>
<proteinExistence type="predicted"/>
<dbReference type="PANTHER" id="PTHR46320">
    <property type="entry name" value="GLYCEROPHOSPHODIESTER PHOSPHODIESTERASE 1"/>
    <property type="match status" value="1"/>
</dbReference>
<organism evidence="3 4">
    <name type="scientific">Niabella soli DSM 19437</name>
    <dbReference type="NCBI Taxonomy" id="929713"/>
    <lineage>
        <taxon>Bacteria</taxon>
        <taxon>Pseudomonadati</taxon>
        <taxon>Bacteroidota</taxon>
        <taxon>Chitinophagia</taxon>
        <taxon>Chitinophagales</taxon>
        <taxon>Chitinophagaceae</taxon>
        <taxon>Niabella</taxon>
    </lineage>
</organism>
<dbReference type="GO" id="GO:0006580">
    <property type="term" value="P:ethanolamine metabolic process"/>
    <property type="evidence" value="ECO:0007669"/>
    <property type="project" value="TreeGrafter"/>
</dbReference>
<evidence type="ECO:0000313" key="3">
    <source>
        <dbReference type="EMBL" id="AHF14286.1"/>
    </source>
</evidence>
<evidence type="ECO:0000313" key="4">
    <source>
        <dbReference type="Proteomes" id="UP000003586"/>
    </source>
</evidence>
<dbReference type="InterPro" id="IPR017946">
    <property type="entry name" value="PLC-like_Pdiesterase_TIM-brl"/>
</dbReference>
<dbReference type="PANTHER" id="PTHR46320:SF1">
    <property type="entry name" value="GLYCEROPHOSPHODIESTER PHOSPHODIESTERASE 1"/>
    <property type="match status" value="1"/>
</dbReference>
<evidence type="ECO:0000259" key="2">
    <source>
        <dbReference type="PROSITE" id="PS51704"/>
    </source>
</evidence>
<protein>
    <submittedName>
        <fullName evidence="3">Glycerophosphoryl diester phosphodiesterase</fullName>
    </submittedName>
</protein>
<dbReference type="CDD" id="cd08566">
    <property type="entry name" value="GDPD_AtGDE_like"/>
    <property type="match status" value="1"/>
</dbReference>
<dbReference type="eggNOG" id="COG0584">
    <property type="taxonomic scope" value="Bacteria"/>
</dbReference>
<dbReference type="Proteomes" id="UP000003586">
    <property type="component" value="Chromosome"/>
</dbReference>
<dbReference type="RefSeq" id="WP_008581904.1">
    <property type="nucleotide sequence ID" value="NZ_CP007035.1"/>
</dbReference>
<dbReference type="AlphaFoldDB" id="W0EYY3"/>
<keyword evidence="4" id="KW-1185">Reference proteome</keyword>
<gene>
    <name evidence="3" type="ORF">NIASO_01970</name>
</gene>
<dbReference type="STRING" id="929713.NIASO_01970"/>
<dbReference type="GO" id="GO:0070291">
    <property type="term" value="P:N-acylethanolamine metabolic process"/>
    <property type="evidence" value="ECO:0007669"/>
    <property type="project" value="TreeGrafter"/>
</dbReference>
<dbReference type="PROSITE" id="PS51704">
    <property type="entry name" value="GP_PDE"/>
    <property type="match status" value="1"/>
</dbReference>
<feature type="signal peptide" evidence="1">
    <location>
        <begin position="1"/>
        <end position="24"/>
    </location>
</feature>
<feature type="domain" description="GP-PDE" evidence="2">
    <location>
        <begin position="51"/>
        <end position="293"/>
    </location>
</feature>
<evidence type="ECO:0000256" key="1">
    <source>
        <dbReference type="SAM" id="SignalP"/>
    </source>
</evidence>